<keyword evidence="3" id="KW-0067">ATP-binding</keyword>
<proteinExistence type="inferred from homology"/>
<comment type="caution">
    <text evidence="5">The sequence shown here is derived from an EMBL/GenBank/DDBJ whole genome shotgun (WGS) entry which is preliminary data.</text>
</comment>
<gene>
    <name evidence="5" type="ORF">C9940_03295</name>
</gene>
<dbReference type="EMBL" id="PYVN01000029">
    <property type="protein sequence ID" value="PTB86225.1"/>
    <property type="molecule type" value="Genomic_DNA"/>
</dbReference>
<dbReference type="PANTHER" id="PTHR30258">
    <property type="entry name" value="TYPE II SECRETION SYSTEM PROTEIN GSPE-RELATED"/>
    <property type="match status" value="1"/>
</dbReference>
<evidence type="ECO:0000256" key="1">
    <source>
        <dbReference type="ARBA" id="ARBA00006611"/>
    </source>
</evidence>
<dbReference type="GO" id="GO:0016887">
    <property type="term" value="F:ATP hydrolysis activity"/>
    <property type="evidence" value="ECO:0007669"/>
    <property type="project" value="TreeGrafter"/>
</dbReference>
<keyword evidence="2" id="KW-0547">Nucleotide-binding</keyword>
<accession>A0A2T4CXF5</accession>
<dbReference type="GO" id="GO:0005886">
    <property type="term" value="C:plasma membrane"/>
    <property type="evidence" value="ECO:0007669"/>
    <property type="project" value="TreeGrafter"/>
</dbReference>
<dbReference type="SUPFAM" id="SSF52540">
    <property type="entry name" value="P-loop containing nucleoside triphosphate hydrolases"/>
    <property type="match status" value="1"/>
</dbReference>
<protein>
    <recommendedName>
        <fullName evidence="4">Bacterial type II secretion system protein E domain-containing protein</fullName>
    </recommendedName>
</protein>
<evidence type="ECO:0000259" key="4">
    <source>
        <dbReference type="Pfam" id="PF00437"/>
    </source>
</evidence>
<evidence type="ECO:0000256" key="2">
    <source>
        <dbReference type="ARBA" id="ARBA00022741"/>
    </source>
</evidence>
<feature type="domain" description="Bacterial type II secretion system protein E" evidence="4">
    <location>
        <begin position="160"/>
        <end position="502"/>
    </location>
</feature>
<sequence length="526" mass="57382">MGSYAISCASMNAWSVFGTVLLTVRDCSPSATTMVSMSLSAERPISWSCLMKATDKGSFAAHQVNVQLLDYCLALAEQERPVLALCTQEGWLVSTNSVWGSQPQTLVNLMCLMELQEAGFRHRSVETEHVIRNLLHDADDLRKLKQQSESAVILDQTRAQQALEDLVVQAIQLQASDIHLVFQPSVATLAFRVHGRLVSRVERGREVLAAAIAAALNTRSDDFHELFDEQRLSSASISLTVVHDDQPKQLRLRVQKSPTRSGFAVTMRLQYEQQTMLSLAELGMPVDMVNSLTAMIRSGYGLILIAGPTGQGKSTTLAAMNLVIPAAHKVISLEDPIEIIQPRIEQKPVLADHPDLNFANMVKVALRENPDVISISEIRDSATAKAAYTAALTGHLVSATVHAHDCLGVIQRLLDLGLSGAMLAQPGVLQGILAQRLEPIPCNTCRVTEAAEKSDITCTRCLGSGVTGRRWQGELLSLDDFLRAAIRNENLAECQRILVTRGWPSLASTKPLLASHQRSAEETSCV</sequence>
<dbReference type="Pfam" id="PF00437">
    <property type="entry name" value="T2SSE"/>
    <property type="match status" value="1"/>
</dbReference>
<reference evidence="5" key="1">
    <citation type="submission" date="2018-03" db="EMBL/GenBank/DDBJ databases">
        <title>Cross-interface Injection: A General Nanoliter Liquid Handling Method Applied to Single Cells Genome Amplification Automated Nanoliter Liquid Handling Applied to Single Cell Multiple Displacement Amplification.</title>
        <authorList>
            <person name="Yun J."/>
            <person name="Xu P."/>
            <person name="Xu J."/>
            <person name="Dai X."/>
            <person name="Wang Y."/>
            <person name="Zheng X."/>
            <person name="Cao C."/>
            <person name="Yi Q."/>
            <person name="Zhu Y."/>
            <person name="Wang L."/>
            <person name="Dong Z."/>
            <person name="Huang Y."/>
            <person name="Huang L."/>
            <person name="Du W."/>
        </authorList>
    </citation>
    <scope>NUCLEOTIDE SEQUENCE [LARGE SCALE GENOMIC DNA]</scope>
    <source>
        <strain evidence="5">Z-D3-2</strain>
    </source>
</reference>
<dbReference type="AlphaFoldDB" id="A0A2T4CXF5"/>
<dbReference type="PANTHER" id="PTHR30258:SF2">
    <property type="entry name" value="COMG OPERON PROTEIN 1"/>
    <property type="match status" value="1"/>
</dbReference>
<name>A0A2T4CXF5_9GAMM</name>
<comment type="similarity">
    <text evidence="1">Belongs to the GSP E family.</text>
</comment>
<dbReference type="Gene3D" id="3.40.50.300">
    <property type="entry name" value="P-loop containing nucleotide triphosphate hydrolases"/>
    <property type="match status" value="1"/>
</dbReference>
<dbReference type="InterPro" id="IPR027417">
    <property type="entry name" value="P-loop_NTPase"/>
</dbReference>
<dbReference type="InterPro" id="IPR001482">
    <property type="entry name" value="T2SS/T4SS_dom"/>
</dbReference>
<dbReference type="Gene3D" id="3.30.450.90">
    <property type="match status" value="1"/>
</dbReference>
<dbReference type="GO" id="GO:0005524">
    <property type="term" value="F:ATP binding"/>
    <property type="evidence" value="ECO:0007669"/>
    <property type="project" value="UniProtKB-KW"/>
</dbReference>
<evidence type="ECO:0000256" key="3">
    <source>
        <dbReference type="ARBA" id="ARBA00022840"/>
    </source>
</evidence>
<evidence type="ECO:0000313" key="5">
    <source>
        <dbReference type="EMBL" id="PTB86225.1"/>
    </source>
</evidence>
<organism evidence="5">
    <name type="scientific">Pseudidiomarina aestuarii</name>
    <dbReference type="NCBI Taxonomy" id="624146"/>
    <lineage>
        <taxon>Bacteria</taxon>
        <taxon>Pseudomonadati</taxon>
        <taxon>Pseudomonadota</taxon>
        <taxon>Gammaproteobacteria</taxon>
        <taxon>Alteromonadales</taxon>
        <taxon>Idiomarinaceae</taxon>
        <taxon>Pseudidiomarina</taxon>
    </lineage>
</organism>